<dbReference type="InterPro" id="IPR000722">
    <property type="entry name" value="RNA_pol_asu"/>
</dbReference>
<dbReference type="EC" id="2.7.7.6" evidence="3"/>
<keyword evidence="11" id="KW-1185">Reference proteome</keyword>
<protein>
    <recommendedName>
        <fullName evidence="3">DNA-directed RNA polymerase</fullName>
        <ecNumber evidence="3">2.7.7.6</ecNumber>
    </recommendedName>
</protein>
<evidence type="ECO:0000256" key="8">
    <source>
        <dbReference type="ARBA" id="ARBA00048552"/>
    </source>
</evidence>
<dbReference type="InterPro" id="IPR045867">
    <property type="entry name" value="DNA-dir_RpoC_beta_prime"/>
</dbReference>
<dbReference type="Gene3D" id="1.10.274.100">
    <property type="entry name" value="RNA polymerase Rpb1, domain 3"/>
    <property type="match status" value="1"/>
</dbReference>
<evidence type="ECO:0000256" key="1">
    <source>
        <dbReference type="ARBA" id="ARBA00004026"/>
    </source>
</evidence>
<dbReference type="PANTHER" id="PTHR19376">
    <property type="entry name" value="DNA-DIRECTED RNA POLYMERASE"/>
    <property type="match status" value="1"/>
</dbReference>
<dbReference type="SMART" id="SM00663">
    <property type="entry name" value="RPOLA_N"/>
    <property type="match status" value="1"/>
</dbReference>
<reference evidence="10" key="1">
    <citation type="submission" date="2022-04" db="EMBL/GenBank/DDBJ databases">
        <title>Carnegiea gigantea Genome sequencing and assembly v2.</title>
        <authorList>
            <person name="Copetti D."/>
            <person name="Sanderson M.J."/>
            <person name="Burquez A."/>
            <person name="Wojciechowski M.F."/>
        </authorList>
    </citation>
    <scope>NUCLEOTIDE SEQUENCE</scope>
    <source>
        <strain evidence="10">SGP5-SGP5p</strain>
        <tissue evidence="10">Aerial part</tissue>
    </source>
</reference>
<evidence type="ECO:0000256" key="2">
    <source>
        <dbReference type="ARBA" id="ARBA00007207"/>
    </source>
</evidence>
<dbReference type="Pfam" id="PF00623">
    <property type="entry name" value="RNA_pol_Rpb1_2"/>
    <property type="match status" value="1"/>
</dbReference>
<dbReference type="InterPro" id="IPR006592">
    <property type="entry name" value="RNA_pol_N"/>
</dbReference>
<dbReference type="Gene3D" id="2.40.40.20">
    <property type="match status" value="1"/>
</dbReference>
<evidence type="ECO:0000256" key="5">
    <source>
        <dbReference type="ARBA" id="ARBA00022679"/>
    </source>
</evidence>
<keyword evidence="4" id="KW-0240">DNA-directed RNA polymerase</keyword>
<dbReference type="GO" id="GO:0003899">
    <property type="term" value="F:DNA-directed RNA polymerase activity"/>
    <property type="evidence" value="ECO:0007669"/>
    <property type="project" value="UniProtKB-EC"/>
</dbReference>
<dbReference type="SUPFAM" id="SSF64484">
    <property type="entry name" value="beta and beta-prime subunits of DNA dependent RNA-polymerase"/>
    <property type="match status" value="1"/>
</dbReference>
<accession>A0A9Q1GN96</accession>
<evidence type="ECO:0000256" key="7">
    <source>
        <dbReference type="ARBA" id="ARBA00023163"/>
    </source>
</evidence>
<dbReference type="GO" id="GO:0000428">
    <property type="term" value="C:DNA-directed RNA polymerase complex"/>
    <property type="evidence" value="ECO:0007669"/>
    <property type="project" value="UniProtKB-KW"/>
</dbReference>
<dbReference type="EMBL" id="JAKOGI010002308">
    <property type="protein sequence ID" value="KAJ8422289.1"/>
    <property type="molecule type" value="Genomic_DNA"/>
</dbReference>
<dbReference type="AlphaFoldDB" id="A0A9Q1GN96"/>
<keyword evidence="7" id="KW-0804">Transcription</keyword>
<evidence type="ECO:0000313" key="10">
    <source>
        <dbReference type="EMBL" id="KAJ8422289.1"/>
    </source>
</evidence>
<evidence type="ECO:0000256" key="6">
    <source>
        <dbReference type="ARBA" id="ARBA00022695"/>
    </source>
</evidence>
<comment type="catalytic activity">
    <reaction evidence="8">
        <text>RNA(n) + a ribonucleoside 5'-triphosphate = RNA(n+1) + diphosphate</text>
        <dbReference type="Rhea" id="RHEA:21248"/>
        <dbReference type="Rhea" id="RHEA-COMP:14527"/>
        <dbReference type="Rhea" id="RHEA-COMP:17342"/>
        <dbReference type="ChEBI" id="CHEBI:33019"/>
        <dbReference type="ChEBI" id="CHEBI:61557"/>
        <dbReference type="ChEBI" id="CHEBI:140395"/>
        <dbReference type="EC" id="2.7.7.6"/>
    </reaction>
</comment>
<dbReference type="Proteomes" id="UP001153076">
    <property type="component" value="Unassembled WGS sequence"/>
</dbReference>
<gene>
    <name evidence="10" type="ORF">Cgig2_028250</name>
</gene>
<feature type="domain" description="RNA polymerase N-terminal" evidence="9">
    <location>
        <begin position="1"/>
        <end position="136"/>
    </location>
</feature>
<comment type="caution">
    <text evidence="10">The sequence shown here is derived from an EMBL/GenBank/DDBJ whole genome shotgun (WGS) entry which is preliminary data.</text>
</comment>
<comment type="similarity">
    <text evidence="2">Belongs to the RNA polymerase beta' chain family. RpoC1 subfamily.</text>
</comment>
<dbReference type="Gene3D" id="1.10.40.90">
    <property type="match status" value="1"/>
</dbReference>
<dbReference type="GO" id="GO:0003677">
    <property type="term" value="F:DNA binding"/>
    <property type="evidence" value="ECO:0007669"/>
    <property type="project" value="InterPro"/>
</dbReference>
<sequence length="222" mass="25997">MRDLSRHHLASDIGVAKSQIREKEPVVWKILQEVMQGYPVLLNRGPALHTLGILAFQPILVEGHAICLHPLICKGFNADFDRDQMAVHVFVQIETIHEITKTIKMKELMIIIISIQNNPFFFGNSYDAIRAYHQKRINLDSPLWLWWRLDQHVIASREAAIKVHYESLGTWHKIYGHHLIVRIVKKKEILFIYIRTTVGHIYLYREIEEAIQGFYRAYSYGT</sequence>
<dbReference type="PANTHER" id="PTHR19376:SF54">
    <property type="entry name" value="DNA-DIRECTED RNA POLYMERASE SUBUNIT BETA"/>
    <property type="match status" value="1"/>
</dbReference>
<dbReference type="OrthoDB" id="1862828at2759"/>
<evidence type="ECO:0000259" key="9">
    <source>
        <dbReference type="SMART" id="SM00663"/>
    </source>
</evidence>
<evidence type="ECO:0000313" key="11">
    <source>
        <dbReference type="Proteomes" id="UP001153076"/>
    </source>
</evidence>
<proteinExistence type="inferred from homology"/>
<keyword evidence="5" id="KW-0808">Transferase</keyword>
<comment type="function">
    <text evidence="1">DNA-dependent RNA polymerase catalyzes the transcription of DNA into RNA using the four ribonucleoside triphosphates as substrates.</text>
</comment>
<evidence type="ECO:0000256" key="3">
    <source>
        <dbReference type="ARBA" id="ARBA00012418"/>
    </source>
</evidence>
<keyword evidence="6" id="KW-0548">Nucleotidyltransferase</keyword>
<dbReference type="GO" id="GO:0006351">
    <property type="term" value="P:DNA-templated transcription"/>
    <property type="evidence" value="ECO:0007669"/>
    <property type="project" value="InterPro"/>
</dbReference>
<evidence type="ECO:0000256" key="4">
    <source>
        <dbReference type="ARBA" id="ARBA00022478"/>
    </source>
</evidence>
<name>A0A9Q1GN96_9CARY</name>
<dbReference type="InterPro" id="IPR042102">
    <property type="entry name" value="RNA_pol_Rpb1_3_sf"/>
</dbReference>
<organism evidence="10 11">
    <name type="scientific">Carnegiea gigantea</name>
    <dbReference type="NCBI Taxonomy" id="171969"/>
    <lineage>
        <taxon>Eukaryota</taxon>
        <taxon>Viridiplantae</taxon>
        <taxon>Streptophyta</taxon>
        <taxon>Embryophyta</taxon>
        <taxon>Tracheophyta</taxon>
        <taxon>Spermatophyta</taxon>
        <taxon>Magnoliopsida</taxon>
        <taxon>eudicotyledons</taxon>
        <taxon>Gunneridae</taxon>
        <taxon>Pentapetalae</taxon>
        <taxon>Caryophyllales</taxon>
        <taxon>Cactineae</taxon>
        <taxon>Cactaceae</taxon>
        <taxon>Cactoideae</taxon>
        <taxon>Echinocereeae</taxon>
        <taxon>Carnegiea</taxon>
    </lineage>
</organism>